<dbReference type="AlphaFoldDB" id="A0A7I8DA16"/>
<dbReference type="InterPro" id="IPR025914">
    <property type="entry name" value="SpoVAE"/>
</dbReference>
<organism evidence="1 2">
    <name type="scientific">Effusibacillus dendaii</name>
    <dbReference type="NCBI Taxonomy" id="2743772"/>
    <lineage>
        <taxon>Bacteria</taxon>
        <taxon>Bacillati</taxon>
        <taxon>Bacillota</taxon>
        <taxon>Bacilli</taxon>
        <taxon>Bacillales</taxon>
        <taxon>Alicyclobacillaceae</taxon>
        <taxon>Effusibacillus</taxon>
    </lineage>
</organism>
<reference evidence="1 2" key="1">
    <citation type="submission" date="2020-08" db="EMBL/GenBank/DDBJ databases">
        <title>Complete Genome Sequence of Effusibacillus dendaii Strain skT53, Isolated from Farmland soil.</title>
        <authorList>
            <person name="Konishi T."/>
            <person name="Kawasaki H."/>
        </authorList>
    </citation>
    <scope>NUCLEOTIDE SEQUENCE [LARGE SCALE GENOMIC DNA]</scope>
    <source>
        <strain evidence="2">skT53</strain>
    </source>
</reference>
<dbReference type="Pfam" id="PF14097">
    <property type="entry name" value="SpoVAE"/>
    <property type="match status" value="1"/>
</dbReference>
<dbReference type="RefSeq" id="WP_200759882.1">
    <property type="nucleotide sequence ID" value="NZ_AP023366.1"/>
</dbReference>
<dbReference type="Proteomes" id="UP000593802">
    <property type="component" value="Chromosome"/>
</dbReference>
<gene>
    <name evidence="1" type="primary">spoVAE</name>
    <name evidence="1" type="ORF">skT53_07940</name>
</gene>
<accession>A0A7I8DA16</accession>
<evidence type="ECO:0000313" key="1">
    <source>
        <dbReference type="EMBL" id="BCJ85809.1"/>
    </source>
</evidence>
<name>A0A7I8DA16_9BACL</name>
<sequence length="212" mass="22804">MDSEPESHSNKPAAKRKVIVITDGDQIARKSVETAARQVGARVISRSAGNPSPLYAKQLVKLVLKAKHDPVIVMFDDNGDEWEGVGEKTLLDFIRHPAIEVIGAIAVAANTTIGLGTKVDFSLDRDGNMVYDGVNKDGYPLGLKRPVIVGDTVDVLRKLNVPIVVGMGDIGKMQGNDAYYKGAPITTAAIMEILKRSGFDASYSNEYGHPAE</sequence>
<evidence type="ECO:0000313" key="2">
    <source>
        <dbReference type="Proteomes" id="UP000593802"/>
    </source>
</evidence>
<dbReference type="KEGG" id="eff:skT53_07940"/>
<keyword evidence="2" id="KW-1185">Reference proteome</keyword>
<protein>
    <submittedName>
        <fullName evidence="1">Stage V sporulation protein AE</fullName>
    </submittedName>
</protein>
<proteinExistence type="predicted"/>
<dbReference type="EMBL" id="AP023366">
    <property type="protein sequence ID" value="BCJ85809.1"/>
    <property type="molecule type" value="Genomic_DNA"/>
</dbReference>